<sequence>MTNYTHITKEINKIIAFCMVKGVQPEELITAIFEKEYTNIETYKEDDLIILTLTFSDTDENETSYITMKYIYNRKKELMSISQKINSSNYKEQWNRKKILEAMINELIIYLPKDNQVIGQVKTLIPDDYKPIFSSYLKIAC</sequence>
<name>A0A2N9XWK6_9NEIS</name>
<evidence type="ECO:0000313" key="2">
    <source>
        <dbReference type="Proteomes" id="UP000229434"/>
    </source>
</evidence>
<dbReference type="EMBL" id="MEIS01000117">
    <property type="protein sequence ID" value="PIT54089.1"/>
    <property type="molecule type" value="Genomic_DNA"/>
</dbReference>
<accession>A0A2N9XWK6</accession>
<protein>
    <submittedName>
        <fullName evidence="1">Uncharacterized protein</fullName>
    </submittedName>
</protein>
<dbReference type="RefSeq" id="WP_100137831.1">
    <property type="nucleotide sequence ID" value="NZ_MEIS01000117.1"/>
</dbReference>
<proteinExistence type="predicted"/>
<dbReference type="AlphaFoldDB" id="A0A2N9XWK6"/>
<evidence type="ECO:0000313" key="1">
    <source>
        <dbReference type="EMBL" id="PIT54089.1"/>
    </source>
</evidence>
<organism evidence="1 2">
    <name type="scientific">Snodgrassella alvi</name>
    <dbReference type="NCBI Taxonomy" id="1196083"/>
    <lineage>
        <taxon>Bacteria</taxon>
        <taxon>Pseudomonadati</taxon>
        <taxon>Pseudomonadota</taxon>
        <taxon>Betaproteobacteria</taxon>
        <taxon>Neisseriales</taxon>
        <taxon>Neisseriaceae</taxon>
        <taxon>Snodgrassella</taxon>
    </lineage>
</organism>
<gene>
    <name evidence="1" type="ORF">BHC49_09075</name>
</gene>
<reference evidence="1 2" key="1">
    <citation type="journal article" date="2017" name="MBio">
        <title>Type VI secretion-mediated competition in the bee gut microbiome.</title>
        <authorList>
            <person name="Steele M.I."/>
            <person name="Kwong W.K."/>
            <person name="Powell J.E."/>
            <person name="Whiteley M."/>
            <person name="Moran N.A."/>
        </authorList>
    </citation>
    <scope>NUCLEOTIDE SEQUENCE [LARGE SCALE GENOMIC DNA]</scope>
    <source>
        <strain evidence="1 2">Nev3CBA3</strain>
    </source>
</reference>
<comment type="caution">
    <text evidence="1">The sequence shown here is derived from an EMBL/GenBank/DDBJ whole genome shotgun (WGS) entry which is preliminary data.</text>
</comment>
<dbReference type="Proteomes" id="UP000229434">
    <property type="component" value="Unassembled WGS sequence"/>
</dbReference>